<dbReference type="EMBL" id="PRDL01000001">
    <property type="protein sequence ID" value="MBE8718446.1"/>
    <property type="molecule type" value="Genomic_DNA"/>
</dbReference>
<organism evidence="2 3">
    <name type="scientific">Cellvibrio polysaccharolyticus</name>
    <dbReference type="NCBI Taxonomy" id="2082724"/>
    <lineage>
        <taxon>Bacteria</taxon>
        <taxon>Pseudomonadati</taxon>
        <taxon>Pseudomonadota</taxon>
        <taxon>Gammaproteobacteria</taxon>
        <taxon>Cellvibrionales</taxon>
        <taxon>Cellvibrionaceae</taxon>
        <taxon>Cellvibrio</taxon>
    </lineage>
</organism>
<dbReference type="Pfam" id="PF04519">
    <property type="entry name" value="Bactofilin"/>
    <property type="match status" value="1"/>
</dbReference>
<accession>A0A928V7Q8</accession>
<dbReference type="RefSeq" id="WP_193911022.1">
    <property type="nucleotide sequence ID" value="NZ_PRDL01000001.1"/>
</dbReference>
<dbReference type="PANTHER" id="PTHR35024:SF4">
    <property type="entry name" value="POLYMER-FORMING CYTOSKELETAL PROTEIN"/>
    <property type="match status" value="1"/>
</dbReference>
<comment type="similarity">
    <text evidence="1">Belongs to the bactofilin family.</text>
</comment>
<proteinExistence type="inferred from homology"/>
<dbReference type="InterPro" id="IPR007607">
    <property type="entry name" value="BacA/B"/>
</dbReference>
<name>A0A928V7Q8_9GAMM</name>
<protein>
    <submittedName>
        <fullName evidence="2">Polymer-forming cytoskeletal protein</fullName>
    </submittedName>
</protein>
<dbReference type="AlphaFoldDB" id="A0A928V7Q8"/>
<gene>
    <name evidence="2" type="ORF">C4F51_14770</name>
</gene>
<reference evidence="2" key="1">
    <citation type="submission" date="2018-07" db="EMBL/GenBank/DDBJ databases">
        <title>Genome assembly of strain Ka43.</title>
        <authorList>
            <person name="Kukolya J."/>
            <person name="Nagy I."/>
            <person name="Horvath B."/>
            <person name="Toth A."/>
        </authorList>
    </citation>
    <scope>NUCLEOTIDE SEQUENCE</scope>
    <source>
        <strain evidence="2">KB43</strain>
    </source>
</reference>
<evidence type="ECO:0000313" key="3">
    <source>
        <dbReference type="Proteomes" id="UP000652567"/>
    </source>
</evidence>
<keyword evidence="3" id="KW-1185">Reference proteome</keyword>
<dbReference type="Proteomes" id="UP000652567">
    <property type="component" value="Unassembled WGS sequence"/>
</dbReference>
<dbReference type="PANTHER" id="PTHR35024">
    <property type="entry name" value="HYPOTHETICAL CYTOSOLIC PROTEIN"/>
    <property type="match status" value="1"/>
</dbReference>
<evidence type="ECO:0000256" key="1">
    <source>
        <dbReference type="ARBA" id="ARBA00044755"/>
    </source>
</evidence>
<sequence length="139" mass="14572">MFGSRKSSSISNHHTLVSRATRLEGDIHFAGELQIEGKVVGNITAEPGQDARIVVAETGLVEGDIRVPSAVINGFVQGDIHSSAHVELAAKAVVAGNVNYVSIEMVKGSQVNGSLICNDTRKAPEPLLISSQIAETVAD</sequence>
<comment type="caution">
    <text evidence="2">The sequence shown here is derived from an EMBL/GenBank/DDBJ whole genome shotgun (WGS) entry which is preliminary data.</text>
</comment>
<evidence type="ECO:0000313" key="2">
    <source>
        <dbReference type="EMBL" id="MBE8718446.1"/>
    </source>
</evidence>